<keyword evidence="5" id="KW-0408">Iron</keyword>
<reference evidence="7 8" key="1">
    <citation type="submission" date="2019-05" db="EMBL/GenBank/DDBJ databases">
        <authorList>
            <person name="Hariharan J."/>
            <person name="Choudoir M.J."/>
            <person name="Diebold P."/>
            <person name="Panke-Buisse K."/>
            <person name="Buckley D.H."/>
        </authorList>
    </citation>
    <scope>NUCLEOTIDE SEQUENCE [LARGE SCALE GENOMIC DNA]</scope>
    <source>
        <strain evidence="7 8">SUN51</strain>
    </source>
</reference>
<evidence type="ECO:0000256" key="4">
    <source>
        <dbReference type="ARBA" id="ARBA00022917"/>
    </source>
</evidence>
<dbReference type="SUPFAM" id="SSF56420">
    <property type="entry name" value="Peptide deformylase"/>
    <property type="match status" value="1"/>
</dbReference>
<keyword evidence="8" id="KW-1185">Reference proteome</keyword>
<keyword evidence="3" id="KW-0378">Hydrolase</keyword>
<comment type="caution">
    <text evidence="7">The sequence shown here is derived from an EMBL/GenBank/DDBJ whole genome shotgun (WGS) entry which is preliminary data.</text>
</comment>
<sequence length="66" mass="7247">DPGRGAGAGAGETLDGAPVRVRGSGWFARCLQHECDHLDGGLYVDRVVGWRRRKVMWQVGRAAWAR</sequence>
<dbReference type="PANTHER" id="PTHR10458">
    <property type="entry name" value="PEPTIDE DEFORMYLASE"/>
    <property type="match status" value="1"/>
</dbReference>
<evidence type="ECO:0000256" key="3">
    <source>
        <dbReference type="ARBA" id="ARBA00022801"/>
    </source>
</evidence>
<dbReference type="GO" id="GO:0046872">
    <property type="term" value="F:metal ion binding"/>
    <property type="evidence" value="ECO:0007669"/>
    <property type="project" value="UniProtKB-KW"/>
</dbReference>
<protein>
    <submittedName>
        <fullName evidence="7">Peptide deformylase</fullName>
    </submittedName>
</protein>
<organism evidence="7 8">
    <name type="scientific">Streptomyces apricus</name>
    <dbReference type="NCBI Taxonomy" id="1828112"/>
    <lineage>
        <taxon>Bacteria</taxon>
        <taxon>Bacillati</taxon>
        <taxon>Actinomycetota</taxon>
        <taxon>Actinomycetes</taxon>
        <taxon>Kitasatosporales</taxon>
        <taxon>Streptomycetaceae</taxon>
        <taxon>Streptomyces</taxon>
    </lineage>
</organism>
<evidence type="ECO:0000256" key="2">
    <source>
        <dbReference type="ARBA" id="ARBA00022723"/>
    </source>
</evidence>
<dbReference type="RefSeq" id="WP_188114307.1">
    <property type="nucleotide sequence ID" value="NZ_VDFC01000054.1"/>
</dbReference>
<dbReference type="AlphaFoldDB" id="A0A5B0AH73"/>
<proteinExistence type="inferred from homology"/>
<dbReference type="InterPro" id="IPR036821">
    <property type="entry name" value="Peptide_deformylase_sf"/>
</dbReference>
<dbReference type="EMBL" id="VDFC01000054">
    <property type="protein sequence ID" value="KAA0929107.1"/>
    <property type="molecule type" value="Genomic_DNA"/>
</dbReference>
<name>A0A5B0AH73_9ACTN</name>
<feature type="non-terminal residue" evidence="7">
    <location>
        <position position="1"/>
    </location>
</feature>
<dbReference type="GO" id="GO:0042586">
    <property type="term" value="F:peptide deformylase activity"/>
    <property type="evidence" value="ECO:0007669"/>
    <property type="project" value="InterPro"/>
</dbReference>
<dbReference type="Pfam" id="PF01327">
    <property type="entry name" value="Pep_deformylase"/>
    <property type="match status" value="1"/>
</dbReference>
<keyword evidence="4" id="KW-0648">Protein biosynthesis</keyword>
<evidence type="ECO:0000256" key="1">
    <source>
        <dbReference type="ARBA" id="ARBA00010759"/>
    </source>
</evidence>
<evidence type="ECO:0000256" key="6">
    <source>
        <dbReference type="ARBA" id="ARBA00037114"/>
    </source>
</evidence>
<dbReference type="GO" id="GO:0006412">
    <property type="term" value="P:translation"/>
    <property type="evidence" value="ECO:0007669"/>
    <property type="project" value="UniProtKB-KW"/>
</dbReference>
<evidence type="ECO:0000313" key="8">
    <source>
        <dbReference type="Proteomes" id="UP000324965"/>
    </source>
</evidence>
<dbReference type="InterPro" id="IPR023635">
    <property type="entry name" value="Peptide_deformylase"/>
</dbReference>
<comment type="function">
    <text evidence="6">Removes the formyl group from the N-terminal Met of newly synthesized proteins.</text>
</comment>
<comment type="similarity">
    <text evidence="1">Belongs to the polypeptide deformylase family.</text>
</comment>
<evidence type="ECO:0000313" key="7">
    <source>
        <dbReference type="EMBL" id="KAA0929107.1"/>
    </source>
</evidence>
<evidence type="ECO:0000256" key="5">
    <source>
        <dbReference type="ARBA" id="ARBA00023004"/>
    </source>
</evidence>
<keyword evidence="2" id="KW-0479">Metal-binding</keyword>
<dbReference type="Proteomes" id="UP000324965">
    <property type="component" value="Unassembled WGS sequence"/>
</dbReference>
<dbReference type="PANTHER" id="PTHR10458:SF2">
    <property type="entry name" value="PEPTIDE DEFORMYLASE, MITOCHONDRIAL"/>
    <property type="match status" value="1"/>
</dbReference>
<gene>
    <name evidence="7" type="ORF">FGF04_31155</name>
</gene>
<accession>A0A5B0AH73</accession>
<dbReference type="Gene3D" id="3.90.45.10">
    <property type="entry name" value="Peptide deformylase"/>
    <property type="match status" value="1"/>
</dbReference>